<keyword evidence="1" id="KW-1133">Transmembrane helix</keyword>
<dbReference type="AlphaFoldDB" id="A0A537JCU6"/>
<protein>
    <submittedName>
        <fullName evidence="4">DUF3048 domain-containing protein</fullName>
    </submittedName>
</protein>
<reference evidence="4 5" key="1">
    <citation type="journal article" date="2019" name="Nat. Microbiol.">
        <title>Mediterranean grassland soil C-N compound turnover is dependent on rainfall and depth, and is mediated by genomically divergent microorganisms.</title>
        <authorList>
            <person name="Diamond S."/>
            <person name="Andeer P.F."/>
            <person name="Li Z."/>
            <person name="Crits-Christoph A."/>
            <person name="Burstein D."/>
            <person name="Anantharaman K."/>
            <person name="Lane K.R."/>
            <person name="Thomas B.C."/>
            <person name="Pan C."/>
            <person name="Northen T.R."/>
            <person name="Banfield J.F."/>
        </authorList>
    </citation>
    <scope>NUCLEOTIDE SEQUENCE [LARGE SCALE GENOMIC DNA]</scope>
    <source>
        <strain evidence="4">NP_7</strain>
    </source>
</reference>
<dbReference type="Pfam" id="PF17479">
    <property type="entry name" value="DUF3048_C"/>
    <property type="match status" value="1"/>
</dbReference>
<proteinExistence type="predicted"/>
<evidence type="ECO:0000259" key="3">
    <source>
        <dbReference type="Pfam" id="PF17479"/>
    </source>
</evidence>
<feature type="domain" description="DUF3048" evidence="3">
    <location>
        <begin position="297"/>
        <end position="412"/>
    </location>
</feature>
<dbReference type="InterPro" id="IPR035328">
    <property type="entry name" value="DUF3048_C"/>
</dbReference>
<dbReference type="Proteomes" id="UP000320048">
    <property type="component" value="Unassembled WGS sequence"/>
</dbReference>
<dbReference type="EMBL" id="VBAO01000192">
    <property type="protein sequence ID" value="TMI80896.1"/>
    <property type="molecule type" value="Genomic_DNA"/>
</dbReference>
<evidence type="ECO:0000259" key="2">
    <source>
        <dbReference type="Pfam" id="PF11258"/>
    </source>
</evidence>
<dbReference type="Gene3D" id="3.50.90.10">
    <property type="entry name" value="YerB-like"/>
    <property type="match status" value="1"/>
</dbReference>
<dbReference type="SUPFAM" id="SSF159774">
    <property type="entry name" value="YerB-like"/>
    <property type="match status" value="1"/>
</dbReference>
<comment type="caution">
    <text evidence="4">The sequence shown here is derived from an EMBL/GenBank/DDBJ whole genome shotgun (WGS) entry which is preliminary data.</text>
</comment>
<name>A0A537JCU6_9BACT</name>
<evidence type="ECO:0000313" key="5">
    <source>
        <dbReference type="Proteomes" id="UP000320048"/>
    </source>
</evidence>
<dbReference type="InterPro" id="IPR023158">
    <property type="entry name" value="YerB-like_sf"/>
</dbReference>
<feature type="transmembrane region" description="Helical" evidence="1">
    <location>
        <begin position="60"/>
        <end position="79"/>
    </location>
</feature>
<dbReference type="Pfam" id="PF11258">
    <property type="entry name" value="DUF3048"/>
    <property type="match status" value="1"/>
</dbReference>
<keyword evidence="1" id="KW-0812">Transmembrane</keyword>
<keyword evidence="1" id="KW-0472">Membrane</keyword>
<evidence type="ECO:0000313" key="4">
    <source>
        <dbReference type="EMBL" id="TMI80896.1"/>
    </source>
</evidence>
<accession>A0A537JCU6</accession>
<dbReference type="InterPro" id="IPR021416">
    <property type="entry name" value="DUF3048_N"/>
</dbReference>
<organism evidence="4 5">
    <name type="scientific">Candidatus Segetimicrobium genomatis</name>
    <dbReference type="NCBI Taxonomy" id="2569760"/>
    <lineage>
        <taxon>Bacteria</taxon>
        <taxon>Bacillati</taxon>
        <taxon>Candidatus Sysuimicrobiota</taxon>
        <taxon>Candidatus Sysuimicrobiia</taxon>
        <taxon>Candidatus Sysuimicrobiales</taxon>
        <taxon>Candidatus Segetimicrobiaceae</taxon>
        <taxon>Candidatus Segetimicrobium</taxon>
    </lineage>
</organism>
<gene>
    <name evidence="4" type="ORF">E6H04_07780</name>
</gene>
<sequence>MIVLSGHIRKFPLSQPANLVVDPLVALHPLSRQASGGAFLIVKHAGGKHARGDHRMIIDLASRCLIAIGIVFVLVFGLVPMQPASTVSPTDSTADLRDSGALEAGREEANRAEGGRVETARVQLVDDPVTGEPEPEDRAARRPLAIVIENHPNARPQWGLSLASRVYEAITEGGITRYLAVFGANDADRVGPVRSARTQFLDYVVELNAAFAHVGGSANALDLIEALRIKDINQFWNARPYRRIQAPNLAFEHTVFASTTALRVLIGRRGWSARVSLDHPAWKDDPAPGLRPPSQMVTIDFSTPAFRVSWVYRPSFNDYQRFLAGVPDVDAATGEVVSAKSIAIAVIPRVHGRTRIGEDTWTFSDIGSGKAWVVQDGTVAVGRWQKPSRTDRLRFLDAAGGEQAVDRGRQWIEIVPPEVIPVIEPVAAAR</sequence>
<evidence type="ECO:0000256" key="1">
    <source>
        <dbReference type="SAM" id="Phobius"/>
    </source>
</evidence>
<feature type="domain" description="DUF3048" evidence="2">
    <location>
        <begin position="130"/>
        <end position="270"/>
    </location>
</feature>